<name>A0A8S9SPN9_BRACR</name>
<keyword evidence="1" id="KW-0812">Transmembrane</keyword>
<dbReference type="Proteomes" id="UP000712600">
    <property type="component" value="Unassembled WGS sequence"/>
</dbReference>
<comment type="caution">
    <text evidence="2">The sequence shown here is derived from an EMBL/GenBank/DDBJ whole genome shotgun (WGS) entry which is preliminary data.</text>
</comment>
<dbReference type="AlphaFoldDB" id="A0A8S9SPN9"/>
<protein>
    <submittedName>
        <fullName evidence="2">Uncharacterized protein</fullName>
    </submittedName>
</protein>
<organism evidence="2 3">
    <name type="scientific">Brassica cretica</name>
    <name type="common">Mustard</name>
    <dbReference type="NCBI Taxonomy" id="69181"/>
    <lineage>
        <taxon>Eukaryota</taxon>
        <taxon>Viridiplantae</taxon>
        <taxon>Streptophyta</taxon>
        <taxon>Embryophyta</taxon>
        <taxon>Tracheophyta</taxon>
        <taxon>Spermatophyta</taxon>
        <taxon>Magnoliopsida</taxon>
        <taxon>eudicotyledons</taxon>
        <taxon>Gunneridae</taxon>
        <taxon>Pentapetalae</taxon>
        <taxon>rosids</taxon>
        <taxon>malvids</taxon>
        <taxon>Brassicales</taxon>
        <taxon>Brassicaceae</taxon>
        <taxon>Brassiceae</taxon>
        <taxon>Brassica</taxon>
    </lineage>
</organism>
<gene>
    <name evidence="2" type="ORF">F2Q69_00032985</name>
</gene>
<evidence type="ECO:0000313" key="2">
    <source>
        <dbReference type="EMBL" id="KAF3603641.1"/>
    </source>
</evidence>
<feature type="transmembrane region" description="Helical" evidence="1">
    <location>
        <begin position="163"/>
        <end position="183"/>
    </location>
</feature>
<evidence type="ECO:0000256" key="1">
    <source>
        <dbReference type="SAM" id="Phobius"/>
    </source>
</evidence>
<accession>A0A8S9SPN9</accession>
<reference evidence="2" key="1">
    <citation type="submission" date="2019-12" db="EMBL/GenBank/DDBJ databases">
        <title>Genome sequencing and annotation of Brassica cretica.</title>
        <authorList>
            <person name="Studholme D.J."/>
            <person name="Sarris P."/>
        </authorList>
    </citation>
    <scope>NUCLEOTIDE SEQUENCE</scope>
    <source>
        <strain evidence="2">PFS-109/04</strain>
        <tissue evidence="2">Leaf</tissue>
    </source>
</reference>
<evidence type="ECO:0000313" key="3">
    <source>
        <dbReference type="Proteomes" id="UP000712600"/>
    </source>
</evidence>
<sequence length="258" mass="28989">MALTRSVWETWQQPLKLAWQLVTGNRVARLSFPSIPPRIDQFRHGSIPTESRTHTIDPIHVLSNRYIRLGPFGPNLQRSGDFIHCLSPSIFSRVKHALAVSKIYGYCFTAAFGGAGFLLARWCDNKPRLKRGFGKMKRSGDFIHCLSPSIFSRVKHALAVSKIYGYCFTAAFGGAGFLLARWCDNKPRLKRGFGKMKRLYCSLLNLDTQGKKLVGVLKLEHLNARSVAASPLSYDVKREDVEDLKHSSVSKFGERSSS</sequence>
<keyword evidence="1" id="KW-1133">Transmembrane helix</keyword>
<keyword evidence="1" id="KW-0472">Membrane</keyword>
<dbReference type="EMBL" id="QGKX02000004">
    <property type="protein sequence ID" value="KAF3603641.1"/>
    <property type="molecule type" value="Genomic_DNA"/>
</dbReference>
<feature type="transmembrane region" description="Helical" evidence="1">
    <location>
        <begin position="103"/>
        <end position="122"/>
    </location>
</feature>
<proteinExistence type="predicted"/>